<accession>A0ABP0QBX4</accession>
<comment type="caution">
    <text evidence="1">The sequence shown here is derived from an EMBL/GenBank/DDBJ whole genome shotgun (WGS) entry which is preliminary data.</text>
</comment>
<protein>
    <submittedName>
        <fullName evidence="1">Chloroplastic</fullName>
    </submittedName>
</protein>
<dbReference type="Proteomes" id="UP001642464">
    <property type="component" value="Unassembled WGS sequence"/>
</dbReference>
<keyword evidence="2" id="KW-1185">Reference proteome</keyword>
<gene>
    <name evidence="1" type="ORF">SCF082_LOCUS40151</name>
</gene>
<sequence length="572" mass="62827">MLSSLLKVTPCGPPHPRAQGSSHARHHLSRRRQFSNCCAASTLGKSSRFSLAALAVQAHPRLRRLTMRARGGDFAIIRFRIPGLDDLTMLPRVITACCLALLVYNRATTTGDVDSFRQVSEALALVFSVLAWSIPWVGGRLEEAARRQVSAKPTSRKPGSIQTLAIKQTLPSEVQIDISWISSVLLRLTNADGLVVWHDGEVICSRGILKRLQGFASGAEYVLKGLDAVWQPEATPVNGFCATQRGLESFPNKLLPAKVLPVDTEAAVVKPMPGGGHLIMWSARPRAFDKEADRLWVANAASKLGLLLNEEKDLQDQPSEVAEVCFEDDLPISLEENDEVAQRDPFARFDTQIRIAPTFLGMLGLGVLILNRQSLVFSDASRYGVDPSQTRADLCAGVLSVTLLLQGLVWISETPKSPDIEDTAEWEDANKVLWVDEAVPQRTSEELIWAWSAFSRATRACSMAIFWRGECIMQGGLFQRKKPVQRAFCEEVISMGKGRYLAQLNNYPAKEEFLDYLPAKTQGLLLTPLRPARNAPAEGLMVLGLDAMRGFGKVDQAWASAMGEKLAVSLSA</sequence>
<evidence type="ECO:0000313" key="2">
    <source>
        <dbReference type="Proteomes" id="UP001642464"/>
    </source>
</evidence>
<feature type="non-terminal residue" evidence="1">
    <location>
        <position position="572"/>
    </location>
</feature>
<dbReference type="PANTHER" id="PTHR34943:SF2">
    <property type="entry name" value="PROTEIN COFACTOR ASSEMBLY OF COMPLEX C SUBUNIT B CCB4, CHLOROPLASTIC"/>
    <property type="match status" value="1"/>
</dbReference>
<dbReference type="InterPro" id="IPR021325">
    <property type="entry name" value="CCB2/CCB4"/>
</dbReference>
<name>A0ABP0QBX4_9DINO</name>
<dbReference type="Pfam" id="PF11152">
    <property type="entry name" value="CCB2_CCB4"/>
    <property type="match status" value="2"/>
</dbReference>
<evidence type="ECO:0000313" key="1">
    <source>
        <dbReference type="EMBL" id="CAK9084666.1"/>
    </source>
</evidence>
<dbReference type="EMBL" id="CAXAMM010039201">
    <property type="protein sequence ID" value="CAK9084666.1"/>
    <property type="molecule type" value="Genomic_DNA"/>
</dbReference>
<dbReference type="InterPro" id="IPR044705">
    <property type="entry name" value="CCB4"/>
</dbReference>
<reference evidence="1 2" key="1">
    <citation type="submission" date="2024-02" db="EMBL/GenBank/DDBJ databases">
        <authorList>
            <person name="Chen Y."/>
            <person name="Shah S."/>
            <person name="Dougan E. K."/>
            <person name="Thang M."/>
            <person name="Chan C."/>
        </authorList>
    </citation>
    <scope>NUCLEOTIDE SEQUENCE [LARGE SCALE GENOMIC DNA]</scope>
</reference>
<dbReference type="PANTHER" id="PTHR34943">
    <property type="match status" value="1"/>
</dbReference>
<proteinExistence type="predicted"/>
<organism evidence="1 2">
    <name type="scientific">Durusdinium trenchii</name>
    <dbReference type="NCBI Taxonomy" id="1381693"/>
    <lineage>
        <taxon>Eukaryota</taxon>
        <taxon>Sar</taxon>
        <taxon>Alveolata</taxon>
        <taxon>Dinophyceae</taxon>
        <taxon>Suessiales</taxon>
        <taxon>Symbiodiniaceae</taxon>
        <taxon>Durusdinium</taxon>
    </lineage>
</organism>